<evidence type="ECO:0000313" key="5">
    <source>
        <dbReference type="EMBL" id="KAJ6218377.1"/>
    </source>
</evidence>
<proteinExistence type="predicted"/>
<dbReference type="GO" id="GO:0006397">
    <property type="term" value="P:mRNA processing"/>
    <property type="evidence" value="ECO:0007669"/>
    <property type="project" value="UniProtKB-KW"/>
</dbReference>
<feature type="compositionally biased region" description="Acidic residues" evidence="3">
    <location>
        <begin position="194"/>
        <end position="205"/>
    </location>
</feature>
<feature type="compositionally biased region" description="Basic and acidic residues" evidence="3">
    <location>
        <begin position="521"/>
        <end position="531"/>
    </location>
</feature>
<keyword evidence="1" id="KW-0507">mRNA processing</keyword>
<feature type="compositionally biased region" description="Basic residues" evidence="3">
    <location>
        <begin position="473"/>
        <end position="487"/>
    </location>
</feature>
<feature type="region of interest" description="Disordered" evidence="3">
    <location>
        <begin position="338"/>
        <end position="574"/>
    </location>
</feature>
<accession>A0A9Q0M3R2</accession>
<protein>
    <recommendedName>
        <fullName evidence="4">Suppressor of white apricot N-terminal domain-containing protein</fullName>
    </recommendedName>
</protein>
<evidence type="ECO:0000313" key="6">
    <source>
        <dbReference type="Proteomes" id="UP001142055"/>
    </source>
</evidence>
<feature type="region of interest" description="Disordered" evidence="3">
    <location>
        <begin position="179"/>
        <end position="205"/>
    </location>
</feature>
<evidence type="ECO:0000256" key="2">
    <source>
        <dbReference type="ARBA" id="ARBA00023187"/>
    </source>
</evidence>
<dbReference type="AlphaFoldDB" id="A0A9Q0M3R2"/>
<feature type="compositionally biased region" description="Basic residues" evidence="3">
    <location>
        <begin position="643"/>
        <end position="675"/>
    </location>
</feature>
<feature type="domain" description="Suppressor of white apricot N-terminal" evidence="4">
    <location>
        <begin position="39"/>
        <end position="181"/>
    </location>
</feature>
<dbReference type="InterPro" id="IPR019147">
    <property type="entry name" value="SWAP_N_domain"/>
</dbReference>
<dbReference type="PANTHER" id="PTHR13161">
    <property type="entry name" value="SPLICING FACTOR SUPPRESSOR OF WHITE APRICOT"/>
    <property type="match status" value="1"/>
</dbReference>
<feature type="compositionally biased region" description="Basic and acidic residues" evidence="3">
    <location>
        <begin position="587"/>
        <end position="615"/>
    </location>
</feature>
<feature type="compositionally biased region" description="Low complexity" evidence="3">
    <location>
        <begin position="676"/>
        <end position="688"/>
    </location>
</feature>
<dbReference type="SMART" id="SM01141">
    <property type="entry name" value="DRY_EERY"/>
    <property type="match status" value="1"/>
</dbReference>
<keyword evidence="2" id="KW-0508">mRNA splicing</keyword>
<dbReference type="Pfam" id="PF09750">
    <property type="entry name" value="DRY_EERY"/>
    <property type="match status" value="1"/>
</dbReference>
<gene>
    <name evidence="5" type="ORF">RDWZM_009534</name>
</gene>
<comment type="caution">
    <text evidence="5">The sequence shown here is derived from an EMBL/GenBank/DDBJ whole genome shotgun (WGS) entry which is preliminary data.</text>
</comment>
<reference evidence="5" key="1">
    <citation type="submission" date="2022-12" db="EMBL/GenBank/DDBJ databases">
        <title>Genome assemblies of Blomia tropicalis.</title>
        <authorList>
            <person name="Cui Y."/>
        </authorList>
    </citation>
    <scope>NUCLEOTIDE SEQUENCE</scope>
    <source>
        <tissue evidence="5">Adult mites</tissue>
    </source>
</reference>
<dbReference type="PANTHER" id="PTHR13161:SF4">
    <property type="entry name" value="CLK4-ASSOCIATING SERINE_ARGININE RICH PROTEIN"/>
    <property type="match status" value="1"/>
</dbReference>
<feature type="compositionally biased region" description="Basic and acidic residues" evidence="3">
    <location>
        <begin position="488"/>
        <end position="505"/>
    </location>
</feature>
<dbReference type="GO" id="GO:0008380">
    <property type="term" value="P:RNA splicing"/>
    <property type="evidence" value="ECO:0007669"/>
    <property type="project" value="UniProtKB-KW"/>
</dbReference>
<evidence type="ECO:0000256" key="3">
    <source>
        <dbReference type="SAM" id="MobiDB-lite"/>
    </source>
</evidence>
<dbReference type="Proteomes" id="UP001142055">
    <property type="component" value="Chromosome 3"/>
</dbReference>
<sequence>MWHEARKQEKKLHGMMVDYRRRAERRREFYESIRRDPASYLQIHGQQTKIHIDPAISQAAELSLMPWMSDSNNLIDRFDVRAHLDHIPTSDISNTINAPELTDYQLTTEEESQLNYERFRNLVQNDFLNIAENKCLNNIYQDEHRNINAQNNASRTKTQHELKKKLAEKKAAISYKYDETDNGDIDNSTMGTISDDDGDDDDEDEEEFDIDIDTSVHVDQLNDEMRQRIGHVASKYGIKGQQFVRLLQADKEDSERLRLAKEIENEKAMFVGRKSRKERKDLKQQRLLILRSLNADETDETFGKSALKAKEVVNSSSDQEDDDSSEIDEGKVEFITCFGDSSNDDEKNAKQVSQKTIKKGTTKSKDSKTTKKLSNINKKDSKQLTIEPQIFGPMLPAPVEFKNSSFKSNNQGSKKHYRVARKGSEDDESISQRERTPIKEIYGRSHRRSSSLTDRDRYSKRHRTKSRSPSPTIKRKSEKSSNKAKVKNHTETPLKTEPIKSDVSLKTELPQLSDPPLRSYYRHDLAEKNELSDCDEITTSSTASNVDVSAKHQTNDSTSKMNESTTLNLPITPQERLRRLMQAQLDKEYQRDKKAAAKKLEQQKLEKQRRDEKLAKLSIRANDNQRSYRSSSDSDSSIDSATNRRHYNRKSRSNSKERNRRRRRSPKYNRHHKNSSRSYRSSSSSRSS</sequence>
<feature type="compositionally biased region" description="Polar residues" evidence="3">
    <location>
        <begin position="402"/>
        <end position="412"/>
    </location>
</feature>
<evidence type="ECO:0000256" key="1">
    <source>
        <dbReference type="ARBA" id="ARBA00022664"/>
    </source>
</evidence>
<feature type="compositionally biased region" description="Polar residues" evidence="3">
    <location>
        <begin position="537"/>
        <end position="548"/>
    </location>
</feature>
<organism evidence="5 6">
    <name type="scientific">Blomia tropicalis</name>
    <name type="common">Mite</name>
    <dbReference type="NCBI Taxonomy" id="40697"/>
    <lineage>
        <taxon>Eukaryota</taxon>
        <taxon>Metazoa</taxon>
        <taxon>Ecdysozoa</taxon>
        <taxon>Arthropoda</taxon>
        <taxon>Chelicerata</taxon>
        <taxon>Arachnida</taxon>
        <taxon>Acari</taxon>
        <taxon>Acariformes</taxon>
        <taxon>Sarcoptiformes</taxon>
        <taxon>Astigmata</taxon>
        <taxon>Glycyphagoidea</taxon>
        <taxon>Echimyopodidae</taxon>
        <taxon>Blomia</taxon>
    </lineage>
</organism>
<dbReference type="EMBL" id="JAPWDV010000003">
    <property type="protein sequence ID" value="KAJ6218377.1"/>
    <property type="molecule type" value="Genomic_DNA"/>
</dbReference>
<feature type="compositionally biased region" description="Polar residues" evidence="3">
    <location>
        <begin position="555"/>
        <end position="571"/>
    </location>
</feature>
<evidence type="ECO:0000259" key="4">
    <source>
        <dbReference type="SMART" id="SM01141"/>
    </source>
</evidence>
<keyword evidence="6" id="KW-1185">Reference proteome</keyword>
<dbReference type="InterPro" id="IPR040397">
    <property type="entry name" value="SWAP"/>
</dbReference>
<name>A0A9Q0M3R2_BLOTA</name>
<feature type="compositionally biased region" description="Basic and acidic residues" evidence="3">
    <location>
        <begin position="430"/>
        <end position="443"/>
    </location>
</feature>
<dbReference type="OMA" id="XYARRDS"/>
<feature type="compositionally biased region" description="Low complexity" evidence="3">
    <location>
        <begin position="630"/>
        <end position="640"/>
    </location>
</feature>
<feature type="region of interest" description="Disordered" evidence="3">
    <location>
        <begin position="587"/>
        <end position="688"/>
    </location>
</feature>